<dbReference type="InterPro" id="IPR029069">
    <property type="entry name" value="HotDog_dom_sf"/>
</dbReference>
<dbReference type="EMBL" id="BMMK01000009">
    <property type="protein sequence ID" value="GGM52230.1"/>
    <property type="molecule type" value="Genomic_DNA"/>
</dbReference>
<dbReference type="Proteomes" id="UP000637578">
    <property type="component" value="Unassembled WGS sequence"/>
</dbReference>
<dbReference type="Pfam" id="PF22636">
    <property type="entry name" value="FlK"/>
    <property type="match status" value="1"/>
</dbReference>
<dbReference type="InterPro" id="IPR054485">
    <property type="entry name" value="FlK-like_dom"/>
</dbReference>
<protein>
    <recommendedName>
        <fullName evidence="1">Fluoroacetyl-CoA-specific thioesterase-like domain-containing protein</fullName>
    </recommendedName>
</protein>
<keyword evidence="3" id="KW-1185">Reference proteome</keyword>
<comment type="caution">
    <text evidence="2">The sequence shown here is derived from an EMBL/GenBank/DDBJ whole genome shotgun (WGS) entry which is preliminary data.</text>
</comment>
<reference evidence="2" key="2">
    <citation type="submission" date="2020-09" db="EMBL/GenBank/DDBJ databases">
        <authorList>
            <person name="Sun Q."/>
            <person name="Zhou Y."/>
        </authorList>
    </citation>
    <scope>NUCLEOTIDE SEQUENCE</scope>
    <source>
        <strain evidence="2">CGMCC 4.5737</strain>
    </source>
</reference>
<reference evidence="2" key="1">
    <citation type="journal article" date="2014" name="Int. J. Syst. Evol. Microbiol.">
        <title>Complete genome sequence of Corynebacterium casei LMG S-19264T (=DSM 44701T), isolated from a smear-ripened cheese.</title>
        <authorList>
            <consortium name="US DOE Joint Genome Institute (JGI-PGF)"/>
            <person name="Walter F."/>
            <person name="Albersmeier A."/>
            <person name="Kalinowski J."/>
            <person name="Ruckert C."/>
        </authorList>
    </citation>
    <scope>NUCLEOTIDE SEQUENCE</scope>
    <source>
        <strain evidence="2">CGMCC 4.5737</strain>
    </source>
</reference>
<feature type="domain" description="Fluoroacetyl-CoA-specific thioesterase-like" evidence="1">
    <location>
        <begin position="47"/>
        <end position="151"/>
    </location>
</feature>
<sequence length="159" mass="16924">MDLDTHARNLNGGKPGQERFWRRARGAPSLGGMDVAPGTQTTVERVVEESDTASVVGSGDVPVLATPRLLALAEAATVALLARHLAPGWTTVGTRVELDHVRATPVGGKVTVRATLAEANGKRLRFEFEAVDGDGQVVGRGTVHRALVERERFLGPTRN</sequence>
<organism evidence="2 3">
    <name type="scientific">Longimycelium tulufanense</name>
    <dbReference type="NCBI Taxonomy" id="907463"/>
    <lineage>
        <taxon>Bacteria</taxon>
        <taxon>Bacillati</taxon>
        <taxon>Actinomycetota</taxon>
        <taxon>Actinomycetes</taxon>
        <taxon>Pseudonocardiales</taxon>
        <taxon>Pseudonocardiaceae</taxon>
        <taxon>Longimycelium</taxon>
    </lineage>
</organism>
<dbReference type="PANTHER" id="PTHR36934:SF1">
    <property type="entry name" value="THIOESTERASE DOMAIN-CONTAINING PROTEIN"/>
    <property type="match status" value="1"/>
</dbReference>
<evidence type="ECO:0000313" key="3">
    <source>
        <dbReference type="Proteomes" id="UP000637578"/>
    </source>
</evidence>
<dbReference type="AlphaFoldDB" id="A0A8J3FU52"/>
<dbReference type="PANTHER" id="PTHR36934">
    <property type="entry name" value="BLR0278 PROTEIN"/>
    <property type="match status" value="1"/>
</dbReference>
<gene>
    <name evidence="2" type="ORF">GCM10012275_23970</name>
</gene>
<dbReference type="Gene3D" id="3.10.129.10">
    <property type="entry name" value="Hotdog Thioesterase"/>
    <property type="match status" value="1"/>
</dbReference>
<dbReference type="SUPFAM" id="SSF54637">
    <property type="entry name" value="Thioesterase/thiol ester dehydrase-isomerase"/>
    <property type="match status" value="1"/>
</dbReference>
<evidence type="ECO:0000259" key="1">
    <source>
        <dbReference type="Pfam" id="PF22636"/>
    </source>
</evidence>
<accession>A0A8J3FU52</accession>
<dbReference type="InterPro" id="IPR025540">
    <property type="entry name" value="FlK"/>
</dbReference>
<evidence type="ECO:0000313" key="2">
    <source>
        <dbReference type="EMBL" id="GGM52230.1"/>
    </source>
</evidence>
<proteinExistence type="predicted"/>
<name>A0A8J3FU52_9PSEU</name>